<dbReference type="PROSITE" id="PS00871">
    <property type="entry name" value="CLPAB_2"/>
    <property type="match status" value="1"/>
</dbReference>
<feature type="domain" description="Clp R" evidence="11">
    <location>
        <begin position="1"/>
        <end position="145"/>
    </location>
</feature>
<keyword evidence="1 6" id="KW-0677">Repeat</keyword>
<dbReference type="Proteomes" id="UP000430323">
    <property type="component" value="Unassembled WGS sequence"/>
</dbReference>
<evidence type="ECO:0000256" key="6">
    <source>
        <dbReference type="PROSITE-ProRule" id="PRU01251"/>
    </source>
</evidence>
<dbReference type="EMBL" id="WBOB01000003">
    <property type="protein sequence ID" value="KAB1978120.1"/>
    <property type="molecule type" value="Genomic_DNA"/>
</dbReference>
<dbReference type="PROSITE" id="PS00870">
    <property type="entry name" value="CLPAB_1"/>
    <property type="match status" value="1"/>
</dbReference>
<dbReference type="PANTHER" id="PTHR11638:SF18">
    <property type="entry name" value="HEAT SHOCK PROTEIN 104"/>
    <property type="match status" value="1"/>
</dbReference>
<dbReference type="InterPro" id="IPR001943">
    <property type="entry name" value="UVR_dom"/>
</dbReference>
<proteinExistence type="inferred from homology"/>
<dbReference type="Pfam" id="PF17871">
    <property type="entry name" value="AAA_lid_9"/>
    <property type="match status" value="1"/>
</dbReference>
<dbReference type="CDD" id="cd00009">
    <property type="entry name" value="AAA"/>
    <property type="match status" value="1"/>
</dbReference>
<dbReference type="InterPro" id="IPR036628">
    <property type="entry name" value="Clp_N_dom_sf"/>
</dbReference>
<keyword evidence="4 7" id="KW-0143">Chaperone</keyword>
<dbReference type="SUPFAM" id="SSF52540">
    <property type="entry name" value="P-loop containing nucleoside triphosphate hydrolases"/>
    <property type="match status" value="2"/>
</dbReference>
<feature type="domain" description="UVR" evidence="10">
    <location>
        <begin position="429"/>
        <end position="464"/>
    </location>
</feature>
<dbReference type="InterPro" id="IPR041546">
    <property type="entry name" value="ClpA/ClpB_AAA_lid"/>
</dbReference>
<protein>
    <submittedName>
        <fullName evidence="12">ATP-dependent Clp protease ATP-binding subunit</fullName>
    </submittedName>
</protein>
<dbReference type="InterPro" id="IPR019489">
    <property type="entry name" value="Clp_ATPase_C"/>
</dbReference>
<keyword evidence="12" id="KW-0378">Hydrolase</keyword>
<dbReference type="Gene3D" id="4.10.860.10">
    <property type="entry name" value="UVR domain"/>
    <property type="match status" value="1"/>
</dbReference>
<dbReference type="GO" id="GO:0008233">
    <property type="term" value="F:peptidase activity"/>
    <property type="evidence" value="ECO:0007669"/>
    <property type="project" value="UniProtKB-KW"/>
</dbReference>
<evidence type="ECO:0000256" key="9">
    <source>
        <dbReference type="SAM" id="MobiDB-lite"/>
    </source>
</evidence>
<evidence type="ECO:0000313" key="13">
    <source>
        <dbReference type="Proteomes" id="UP000430323"/>
    </source>
</evidence>
<dbReference type="RefSeq" id="WP_151495095.1">
    <property type="nucleotide sequence ID" value="NZ_JBBOJP010000019.1"/>
</dbReference>
<keyword evidence="3 7" id="KW-0067">ATP-binding</keyword>
<dbReference type="InterPro" id="IPR003959">
    <property type="entry name" value="ATPase_AAA_core"/>
</dbReference>
<reference evidence="12 13" key="1">
    <citation type="submission" date="2019-09" db="EMBL/GenBank/DDBJ databases">
        <title>Investigation of probiotic properties of different lactic acid bacteria.</title>
        <authorList>
            <person name="Jaomanjaka F."/>
            <person name="Blanc P."/>
        </authorList>
    </citation>
    <scope>NUCLEOTIDE SEQUENCE [LARGE SCALE GENOMIC DNA]</scope>
    <source>
        <strain evidence="12 13">BIO6272</strain>
    </source>
</reference>
<organism evidence="12 13">
    <name type="scientific">Lactobacillus crispatus</name>
    <dbReference type="NCBI Taxonomy" id="47770"/>
    <lineage>
        <taxon>Bacteria</taxon>
        <taxon>Bacillati</taxon>
        <taxon>Bacillota</taxon>
        <taxon>Bacilli</taxon>
        <taxon>Lactobacillales</taxon>
        <taxon>Lactobacillaceae</taxon>
        <taxon>Lactobacillus</taxon>
    </lineage>
</organism>
<dbReference type="InterPro" id="IPR050130">
    <property type="entry name" value="ClpA_ClpB"/>
</dbReference>
<dbReference type="InterPro" id="IPR028299">
    <property type="entry name" value="ClpA/B_CS2"/>
</dbReference>
<comment type="similarity">
    <text evidence="7">Belongs to the ClpA/ClpB family.</text>
</comment>
<evidence type="ECO:0000256" key="5">
    <source>
        <dbReference type="ARBA" id="ARBA00025613"/>
    </source>
</evidence>
<name>A0A6A1Z8G7_9LACO</name>
<keyword evidence="8" id="KW-0175">Coiled coil</keyword>
<dbReference type="SMART" id="SM00382">
    <property type="entry name" value="AAA"/>
    <property type="match status" value="2"/>
</dbReference>
<dbReference type="Gene3D" id="1.10.1780.10">
    <property type="entry name" value="Clp, N-terminal domain"/>
    <property type="match status" value="1"/>
</dbReference>
<comment type="caution">
    <text evidence="12">The sequence shown here is derived from an EMBL/GenBank/DDBJ whole genome shotgun (WGS) entry which is preliminary data.</text>
</comment>
<dbReference type="InterPro" id="IPR027417">
    <property type="entry name" value="P-loop_NTPase"/>
</dbReference>
<dbReference type="GO" id="GO:0005737">
    <property type="term" value="C:cytoplasm"/>
    <property type="evidence" value="ECO:0007669"/>
    <property type="project" value="TreeGrafter"/>
</dbReference>
<dbReference type="Pfam" id="PF07724">
    <property type="entry name" value="AAA_2"/>
    <property type="match status" value="1"/>
</dbReference>
<dbReference type="Pfam" id="PF00004">
    <property type="entry name" value="AAA"/>
    <property type="match status" value="1"/>
</dbReference>
<dbReference type="PROSITE" id="PS51903">
    <property type="entry name" value="CLP_R"/>
    <property type="match status" value="1"/>
</dbReference>
<keyword evidence="2 7" id="KW-0547">Nucleotide-binding</keyword>
<dbReference type="GO" id="GO:0016887">
    <property type="term" value="F:ATP hydrolysis activity"/>
    <property type="evidence" value="ECO:0007669"/>
    <property type="project" value="InterPro"/>
</dbReference>
<dbReference type="GO" id="GO:0005524">
    <property type="term" value="F:ATP binding"/>
    <property type="evidence" value="ECO:0007669"/>
    <property type="project" value="UniProtKB-KW"/>
</dbReference>
<dbReference type="SUPFAM" id="SSF81923">
    <property type="entry name" value="Double Clp-N motif"/>
    <property type="match status" value="1"/>
</dbReference>
<comment type="function">
    <text evidence="5">Part of a stress-induced multi-chaperone system, it is involved in the recovery of the cell from heat-induced damage, in cooperation with DnaK, DnaJ and GrpE. Acts before DnaK, in the processing of protein aggregates. Protein binding stimulates the ATPase activity; ATP hydrolysis unfolds the denatured protein aggregates, which probably helps expose new hydrophobic binding sites on the surface of ClpB-bound aggregates, contributing to the solubilization and refolding of denatured protein aggregates by DnaK.</text>
</comment>
<evidence type="ECO:0000256" key="1">
    <source>
        <dbReference type="ARBA" id="ARBA00022737"/>
    </source>
</evidence>
<dbReference type="InterPro" id="IPR003593">
    <property type="entry name" value="AAA+_ATPase"/>
</dbReference>
<dbReference type="GO" id="GO:0006508">
    <property type="term" value="P:proteolysis"/>
    <property type="evidence" value="ECO:0007669"/>
    <property type="project" value="UniProtKB-KW"/>
</dbReference>
<keyword evidence="12" id="KW-0645">Protease</keyword>
<dbReference type="Pfam" id="PF02861">
    <property type="entry name" value="Clp_N"/>
    <property type="match status" value="1"/>
</dbReference>
<evidence type="ECO:0000256" key="2">
    <source>
        <dbReference type="ARBA" id="ARBA00022741"/>
    </source>
</evidence>
<dbReference type="SMART" id="SM01086">
    <property type="entry name" value="ClpB_D2-small"/>
    <property type="match status" value="1"/>
</dbReference>
<evidence type="ECO:0000313" key="12">
    <source>
        <dbReference type="EMBL" id="KAB1978120.1"/>
    </source>
</evidence>
<evidence type="ECO:0000256" key="8">
    <source>
        <dbReference type="SAM" id="Coils"/>
    </source>
</evidence>
<dbReference type="InterPro" id="IPR018368">
    <property type="entry name" value="ClpA/B_CS1"/>
</dbReference>
<dbReference type="PRINTS" id="PR00300">
    <property type="entry name" value="CLPPROTEASEA"/>
</dbReference>
<dbReference type="FunFam" id="3.40.50.300:FF:000025">
    <property type="entry name" value="ATP-dependent Clp protease subunit"/>
    <property type="match status" value="1"/>
</dbReference>
<dbReference type="PANTHER" id="PTHR11638">
    <property type="entry name" value="ATP-DEPENDENT CLP PROTEASE"/>
    <property type="match status" value="1"/>
</dbReference>
<sequence>MENSYSKSVNQVLKIAREQAQNFHHRLIGTEHVLLALVIETDGEAGKILRSWGLTPTAVREEIERYTGYGSAPKASYMEMSPRLSLALDYARRRANDDGVKEVNTNHVLLGITASEQVLSAMILKNLNVDIPRLQQDVEDSLSQDQDFGDSANWLGDDNTTTGQKKRKSTTPNLDKVAVNLNQRVRNGEIDPVIGRDQEIKRVIQILSRRTKNNPVLVGEPGVGKTAVAEAIATEIVNKKVPQDMLKKRVMALNLGSLVAGTKYRGEFEDRMKKILNEVTKDGNVILFVDEMHTLIGAGGAEGAIDASNILKPSLARGDIQMIGATTFNEYQKYIEKDQALARRFQQVRLNEPSREDALAIMRGLKSKYEKFHHVTIADESLEDAVDLSMRYISDRFLPDKAIDLVDEAGAAVKIRNNLGNDAKLEKINEQIKEIIAQKNEAAASPNFVKAAQLQDQQNNLQMQREAMVEKLEDKVSTKAVVEPEDIAKVVSEWTGVPVTQMKRNESRQLANLEKILHQRVIGQDKAVSAVARAIRRSRSGIKDERRPIGSFLFLGPTGVGKTELAKSVAAAMFGSEDNLIRLDMSEYMDQIASSKLIGSAPGYVGYEEGGQLSEKVRRHPYSVVLLDEVEKAHPDVFNLLLQVLDEGFLTDSKGRKVDFRNTIIIMTSNLGSRSLFDSKAVGFNADKTDPAKARSAKVEKAIKQFFRPEFLNRIDETIIFDELDKKQLRNIVTLLTHKLVVRLQKKGIELKLSRAALDQIVRDGYDPENGARPLRRAIQNDIEDKIAEMLITGEVKQGDTLKIGSQHGHLKFEVVNAKKSNHEKLSDVKC</sequence>
<dbReference type="GO" id="GO:0034605">
    <property type="term" value="P:cellular response to heat"/>
    <property type="evidence" value="ECO:0007669"/>
    <property type="project" value="TreeGrafter"/>
</dbReference>
<evidence type="ECO:0000259" key="10">
    <source>
        <dbReference type="PROSITE" id="PS50151"/>
    </source>
</evidence>
<dbReference type="InterPro" id="IPR004176">
    <property type="entry name" value="Clp_R_N"/>
</dbReference>
<evidence type="ECO:0000259" key="11">
    <source>
        <dbReference type="PROSITE" id="PS51903"/>
    </source>
</evidence>
<dbReference type="AlphaFoldDB" id="A0A6A1Z8G7"/>
<dbReference type="Gene3D" id="3.40.50.300">
    <property type="entry name" value="P-loop containing nucleotide triphosphate hydrolases"/>
    <property type="match status" value="2"/>
</dbReference>
<feature type="region of interest" description="Disordered" evidence="9">
    <location>
        <begin position="140"/>
        <end position="172"/>
    </location>
</feature>
<dbReference type="FunFam" id="3.40.50.300:FF:000010">
    <property type="entry name" value="Chaperone clpB 1, putative"/>
    <property type="match status" value="1"/>
</dbReference>
<dbReference type="Gene3D" id="1.10.8.60">
    <property type="match status" value="2"/>
</dbReference>
<accession>A0A6A1Z8G7</accession>
<evidence type="ECO:0000256" key="3">
    <source>
        <dbReference type="ARBA" id="ARBA00022840"/>
    </source>
</evidence>
<dbReference type="Pfam" id="PF10431">
    <property type="entry name" value="ClpB_D2-small"/>
    <property type="match status" value="1"/>
</dbReference>
<dbReference type="PROSITE" id="PS50151">
    <property type="entry name" value="UVR"/>
    <property type="match status" value="1"/>
</dbReference>
<dbReference type="CDD" id="cd19499">
    <property type="entry name" value="RecA-like_ClpB_Hsp104-like"/>
    <property type="match status" value="1"/>
</dbReference>
<evidence type="ECO:0000256" key="4">
    <source>
        <dbReference type="ARBA" id="ARBA00023186"/>
    </source>
</evidence>
<dbReference type="InterPro" id="IPR001270">
    <property type="entry name" value="ClpA/B"/>
</dbReference>
<feature type="coiled-coil region" evidence="8">
    <location>
        <begin position="425"/>
        <end position="474"/>
    </location>
</feature>
<evidence type="ECO:0000256" key="7">
    <source>
        <dbReference type="RuleBase" id="RU004432"/>
    </source>
</evidence>
<gene>
    <name evidence="12" type="ORF">F8251_01325</name>
</gene>